<dbReference type="InterPro" id="IPR029033">
    <property type="entry name" value="His_PPase_superfam"/>
</dbReference>
<dbReference type="InterPro" id="IPR013078">
    <property type="entry name" value="His_Pase_superF_clade-1"/>
</dbReference>
<dbReference type="InterPro" id="IPR050275">
    <property type="entry name" value="PGM_Phosphatase"/>
</dbReference>
<dbReference type="Gene3D" id="3.40.50.1240">
    <property type="entry name" value="Phosphoglycerate mutase-like"/>
    <property type="match status" value="1"/>
</dbReference>
<gene>
    <name evidence="1" type="ORF">H8S08_07320</name>
</gene>
<dbReference type="SMART" id="SM00855">
    <property type="entry name" value="PGAM"/>
    <property type="match status" value="1"/>
</dbReference>
<evidence type="ECO:0000313" key="2">
    <source>
        <dbReference type="Proteomes" id="UP000636891"/>
    </source>
</evidence>
<reference evidence="1 2" key="1">
    <citation type="submission" date="2020-08" db="EMBL/GenBank/DDBJ databases">
        <title>Genome public.</title>
        <authorList>
            <person name="Liu C."/>
            <person name="Sun Q."/>
        </authorList>
    </citation>
    <scope>NUCLEOTIDE SEQUENCE [LARGE SCALE GENOMIC DNA]</scope>
    <source>
        <strain evidence="1 2">New-7</strain>
    </source>
</reference>
<dbReference type="EMBL" id="JACOOK010000003">
    <property type="protein sequence ID" value="MBC5616830.1"/>
    <property type="molecule type" value="Genomic_DNA"/>
</dbReference>
<dbReference type="Pfam" id="PF00300">
    <property type="entry name" value="His_Phos_1"/>
    <property type="match status" value="1"/>
</dbReference>
<accession>A0ABR7CNR5</accession>
<evidence type="ECO:0000313" key="1">
    <source>
        <dbReference type="EMBL" id="MBC5616830.1"/>
    </source>
</evidence>
<protein>
    <submittedName>
        <fullName evidence="1">Alpha-ribazole phosphatase family protein</fullName>
    </submittedName>
</protein>
<dbReference type="PANTHER" id="PTHR48100:SF1">
    <property type="entry name" value="HISTIDINE PHOSPHATASE FAMILY PROTEIN-RELATED"/>
    <property type="match status" value="1"/>
</dbReference>
<dbReference type="PANTHER" id="PTHR48100">
    <property type="entry name" value="BROAD-SPECIFICITY PHOSPHATASE YOR283W-RELATED"/>
    <property type="match status" value="1"/>
</dbReference>
<sequence>MEAVLVRHTSVDVPPGVCYGRTDVPLKATFPQEATAVAAALPTPPFDAVYTSPLSRCERLAAFCGWPDAVRESCLLEMDFGAWEMRPWMAISDPRLKVWFADWMHAPTAGGESFDGMCGRVGSFIGRLKAAGLSRVLFFTHGGVIACARTVAGSCSVEQAFAEPAPYGGVVTLQF</sequence>
<dbReference type="RefSeq" id="WP_118655870.1">
    <property type="nucleotide sequence ID" value="NZ_JACOOK010000003.1"/>
</dbReference>
<name>A0ABR7CNR5_9BACT</name>
<proteinExistence type="predicted"/>
<keyword evidence="2" id="KW-1185">Reference proteome</keyword>
<organism evidence="1 2">
    <name type="scientific">Alistipes hominis</name>
    <dbReference type="NCBI Taxonomy" id="2763015"/>
    <lineage>
        <taxon>Bacteria</taxon>
        <taxon>Pseudomonadati</taxon>
        <taxon>Bacteroidota</taxon>
        <taxon>Bacteroidia</taxon>
        <taxon>Bacteroidales</taxon>
        <taxon>Rikenellaceae</taxon>
        <taxon>Alistipes</taxon>
    </lineage>
</organism>
<dbReference type="SUPFAM" id="SSF53254">
    <property type="entry name" value="Phosphoglycerate mutase-like"/>
    <property type="match status" value="1"/>
</dbReference>
<dbReference type="CDD" id="cd07067">
    <property type="entry name" value="HP_PGM_like"/>
    <property type="match status" value="1"/>
</dbReference>
<comment type="caution">
    <text evidence="1">The sequence shown here is derived from an EMBL/GenBank/DDBJ whole genome shotgun (WGS) entry which is preliminary data.</text>
</comment>
<dbReference type="Proteomes" id="UP000636891">
    <property type="component" value="Unassembled WGS sequence"/>
</dbReference>